<gene>
    <name evidence="5" type="ORF">BDN70DRAFT_485304</name>
</gene>
<dbReference type="InterPro" id="IPR005000">
    <property type="entry name" value="Aldolase/citrate-lyase_domain"/>
</dbReference>
<keyword evidence="6" id="KW-1185">Reference proteome</keyword>
<proteinExistence type="inferred from homology"/>
<dbReference type="Pfam" id="PF03328">
    <property type="entry name" value="HpcH_HpaI"/>
    <property type="match status" value="1"/>
</dbReference>
<dbReference type="GO" id="GO:0016832">
    <property type="term" value="F:aldehyde-lyase activity"/>
    <property type="evidence" value="ECO:0007669"/>
    <property type="project" value="TreeGrafter"/>
</dbReference>
<dbReference type="PANTHER" id="PTHR30502">
    <property type="entry name" value="2-KETO-3-DEOXY-L-RHAMNONATE ALDOLASE"/>
    <property type="match status" value="1"/>
</dbReference>
<sequence length="322" mass="34578">MDRISRFLPGFGAAAGTDTTEPDTNNPGVFCDELLGLQRVMADAQNPKRPVIGSWMMFPGASLARMIAQMGYDFIVVDCEHGNIDDAAMHASVGAIAAEGCSPLVRVPAPEYAYVKRALDTGAHGILAPFMNTAEEARKLVSYAKFPAQAKSIETSALASAPLSGVRGVGSPFAPAVFRQTFPEYVRTANRNTFVAVQIETLPGLENCEEIAKVDGIDMLFIGPNDLASSMGYPSHLHESIPEVQEAIKRILAAAHNAGKYAGMFCTEAAHVRARFEQGFDLMNLAGDVVALTQWNATELGKLSDINKGKGKENVVFGQTYY</sequence>
<comment type="caution">
    <text evidence="5">The sequence shown here is derived from an EMBL/GenBank/DDBJ whole genome shotgun (WGS) entry which is preliminary data.</text>
</comment>
<evidence type="ECO:0000256" key="3">
    <source>
        <dbReference type="ARBA" id="ARBA00023239"/>
    </source>
</evidence>
<dbReference type="InterPro" id="IPR040442">
    <property type="entry name" value="Pyrv_kinase-like_dom_sf"/>
</dbReference>
<protein>
    <submittedName>
        <fullName evidence="5">Phosphoenolpyruvate/pyruvate domain-containing protein</fullName>
    </submittedName>
</protein>
<dbReference type="Gene3D" id="3.20.20.60">
    <property type="entry name" value="Phosphoenolpyruvate-binding domains"/>
    <property type="match status" value="1"/>
</dbReference>
<reference evidence="5" key="1">
    <citation type="submission" date="2020-11" db="EMBL/GenBank/DDBJ databases">
        <authorList>
            <consortium name="DOE Joint Genome Institute"/>
            <person name="Ahrendt S."/>
            <person name="Riley R."/>
            <person name="Andreopoulos W."/>
            <person name="Labutti K."/>
            <person name="Pangilinan J."/>
            <person name="Ruiz-Duenas F.J."/>
            <person name="Barrasa J.M."/>
            <person name="Sanchez-Garcia M."/>
            <person name="Camarero S."/>
            <person name="Miyauchi S."/>
            <person name="Serrano A."/>
            <person name="Linde D."/>
            <person name="Babiker R."/>
            <person name="Drula E."/>
            <person name="Ayuso-Fernandez I."/>
            <person name="Pacheco R."/>
            <person name="Padilla G."/>
            <person name="Ferreira P."/>
            <person name="Barriuso J."/>
            <person name="Kellner H."/>
            <person name="Castanera R."/>
            <person name="Alfaro M."/>
            <person name="Ramirez L."/>
            <person name="Pisabarro A.G."/>
            <person name="Kuo A."/>
            <person name="Tritt A."/>
            <person name="Lipzen A."/>
            <person name="He G."/>
            <person name="Yan M."/>
            <person name="Ng V."/>
            <person name="Cullen D."/>
            <person name="Martin F."/>
            <person name="Rosso M.-N."/>
            <person name="Henrissat B."/>
            <person name="Hibbett D."/>
            <person name="Martinez A.T."/>
            <person name="Grigoriev I.V."/>
        </authorList>
    </citation>
    <scope>NUCLEOTIDE SEQUENCE</scope>
    <source>
        <strain evidence="5">CIRM-BRFM 674</strain>
    </source>
</reference>
<evidence type="ECO:0000313" key="6">
    <source>
        <dbReference type="Proteomes" id="UP000807469"/>
    </source>
</evidence>
<organism evidence="5 6">
    <name type="scientific">Pholiota conissans</name>
    <dbReference type="NCBI Taxonomy" id="109636"/>
    <lineage>
        <taxon>Eukaryota</taxon>
        <taxon>Fungi</taxon>
        <taxon>Dikarya</taxon>
        <taxon>Basidiomycota</taxon>
        <taxon>Agaricomycotina</taxon>
        <taxon>Agaricomycetes</taxon>
        <taxon>Agaricomycetidae</taxon>
        <taxon>Agaricales</taxon>
        <taxon>Agaricineae</taxon>
        <taxon>Strophariaceae</taxon>
        <taxon>Pholiota</taxon>
    </lineage>
</organism>
<dbReference type="GO" id="GO:0046872">
    <property type="term" value="F:metal ion binding"/>
    <property type="evidence" value="ECO:0007669"/>
    <property type="project" value="UniProtKB-KW"/>
</dbReference>
<name>A0A9P5Z701_9AGAR</name>
<dbReference type="Proteomes" id="UP000807469">
    <property type="component" value="Unassembled WGS sequence"/>
</dbReference>
<evidence type="ECO:0000259" key="4">
    <source>
        <dbReference type="Pfam" id="PF03328"/>
    </source>
</evidence>
<dbReference type="AlphaFoldDB" id="A0A9P5Z701"/>
<dbReference type="EMBL" id="MU155171">
    <property type="protein sequence ID" value="KAF9481991.1"/>
    <property type="molecule type" value="Genomic_DNA"/>
</dbReference>
<keyword evidence="2" id="KW-0479">Metal-binding</keyword>
<dbReference type="SUPFAM" id="SSF51621">
    <property type="entry name" value="Phosphoenolpyruvate/pyruvate domain"/>
    <property type="match status" value="1"/>
</dbReference>
<dbReference type="InterPro" id="IPR015813">
    <property type="entry name" value="Pyrv/PenolPyrv_kinase-like_dom"/>
</dbReference>
<feature type="domain" description="HpcH/HpaI aldolase/citrate lyase" evidence="4">
    <location>
        <begin position="59"/>
        <end position="289"/>
    </location>
</feature>
<comment type="similarity">
    <text evidence="1">Belongs to the HpcH/HpaI aldolase family.</text>
</comment>
<dbReference type="PANTHER" id="PTHR30502:SF0">
    <property type="entry name" value="PHOSPHOENOLPYRUVATE CARBOXYLASE FAMILY PROTEIN"/>
    <property type="match status" value="1"/>
</dbReference>
<evidence type="ECO:0000256" key="2">
    <source>
        <dbReference type="ARBA" id="ARBA00022723"/>
    </source>
</evidence>
<dbReference type="GO" id="GO:0005737">
    <property type="term" value="C:cytoplasm"/>
    <property type="evidence" value="ECO:0007669"/>
    <property type="project" value="TreeGrafter"/>
</dbReference>
<keyword evidence="3" id="KW-0456">Lyase</keyword>
<dbReference type="InterPro" id="IPR050251">
    <property type="entry name" value="HpcH-HpaI_aldolase"/>
</dbReference>
<evidence type="ECO:0000256" key="1">
    <source>
        <dbReference type="ARBA" id="ARBA00005568"/>
    </source>
</evidence>
<dbReference type="OrthoDB" id="1621678at2759"/>
<accession>A0A9P5Z701</accession>
<evidence type="ECO:0000313" key="5">
    <source>
        <dbReference type="EMBL" id="KAF9481991.1"/>
    </source>
</evidence>